<gene>
    <name evidence="3" type="ORF">BECKSD772D_GA0070982_104620</name>
    <name evidence="2" type="ORF">BECKSD772E_GA0070983_10497</name>
    <name evidence="1" type="ORF">BECKSD772F_GA0070984_105113</name>
</gene>
<evidence type="ECO:0000313" key="2">
    <source>
        <dbReference type="EMBL" id="VFK45136.1"/>
    </source>
</evidence>
<dbReference type="AlphaFoldDB" id="A0A450YUD4"/>
<reference evidence="2" key="1">
    <citation type="submission" date="2019-02" db="EMBL/GenBank/DDBJ databases">
        <authorList>
            <person name="Gruber-Vodicka R. H."/>
            <person name="Seah K. B. B."/>
        </authorList>
    </citation>
    <scope>NUCLEOTIDE SEQUENCE</scope>
    <source>
        <strain evidence="3">BECK_S127</strain>
        <strain evidence="2">BECK_S1320</strain>
        <strain evidence="1">BECK_S1321</strain>
    </source>
</reference>
<accession>A0A450YUD4</accession>
<dbReference type="EMBL" id="CAADFR010000051">
    <property type="protein sequence ID" value="VFK40037.1"/>
    <property type="molecule type" value="Genomic_DNA"/>
</dbReference>
<sequence length="57" mass="6628">MFFQEEIAFNGFGLAEPVTEYLKSFSYQVATVDDFLSDRRDLAQPISDQNNNLWIVH</sequence>
<evidence type="ECO:0000313" key="1">
    <source>
        <dbReference type="EMBL" id="VFK40037.1"/>
    </source>
</evidence>
<name>A0A450YUD4_9GAMM</name>
<proteinExistence type="predicted"/>
<dbReference type="EMBL" id="CAADFU010000049">
    <property type="protein sequence ID" value="VFK45136.1"/>
    <property type="molecule type" value="Genomic_DNA"/>
</dbReference>
<protein>
    <submittedName>
        <fullName evidence="2">Uncharacterized protein</fullName>
    </submittedName>
</protein>
<organism evidence="2">
    <name type="scientific">Candidatus Kentrum sp. SD</name>
    <dbReference type="NCBI Taxonomy" id="2126332"/>
    <lineage>
        <taxon>Bacteria</taxon>
        <taxon>Pseudomonadati</taxon>
        <taxon>Pseudomonadota</taxon>
        <taxon>Gammaproteobacteria</taxon>
        <taxon>Candidatus Kentrum</taxon>
    </lineage>
</organism>
<evidence type="ECO:0000313" key="3">
    <source>
        <dbReference type="EMBL" id="VFK79367.1"/>
    </source>
</evidence>
<dbReference type="EMBL" id="CAADHB010000046">
    <property type="protein sequence ID" value="VFK79367.1"/>
    <property type="molecule type" value="Genomic_DNA"/>
</dbReference>